<comment type="caution">
    <text evidence="1">The sequence shown here is derived from an EMBL/GenBank/DDBJ whole genome shotgun (WGS) entry which is preliminary data.</text>
</comment>
<reference evidence="1 2" key="1">
    <citation type="journal article" date="2021" name="J. Hered.">
        <title>A chromosome-level genome assembly of the parasitoid wasp, Cotesia glomerata (Hymenoptera: Braconidae).</title>
        <authorList>
            <person name="Pinto B.J."/>
            <person name="Weis J.J."/>
            <person name="Gamble T."/>
            <person name="Ode P.J."/>
            <person name="Paul R."/>
            <person name="Zaspel J.M."/>
        </authorList>
    </citation>
    <scope>NUCLEOTIDE SEQUENCE [LARGE SCALE GENOMIC DNA]</scope>
    <source>
        <strain evidence="1">CgM1</strain>
    </source>
</reference>
<dbReference type="EMBL" id="JAHXZJ010002609">
    <property type="protein sequence ID" value="KAH0540173.1"/>
    <property type="molecule type" value="Genomic_DNA"/>
</dbReference>
<accession>A0AAV7I0A0</accession>
<proteinExistence type="predicted"/>
<organism evidence="1 2">
    <name type="scientific">Cotesia glomerata</name>
    <name type="common">Lepidopteran parasitic wasp</name>
    <name type="synonym">Apanteles glomeratus</name>
    <dbReference type="NCBI Taxonomy" id="32391"/>
    <lineage>
        <taxon>Eukaryota</taxon>
        <taxon>Metazoa</taxon>
        <taxon>Ecdysozoa</taxon>
        <taxon>Arthropoda</taxon>
        <taxon>Hexapoda</taxon>
        <taxon>Insecta</taxon>
        <taxon>Pterygota</taxon>
        <taxon>Neoptera</taxon>
        <taxon>Endopterygota</taxon>
        <taxon>Hymenoptera</taxon>
        <taxon>Apocrita</taxon>
        <taxon>Ichneumonoidea</taxon>
        <taxon>Braconidae</taxon>
        <taxon>Microgastrinae</taxon>
        <taxon>Cotesia</taxon>
    </lineage>
</organism>
<sequence>MTRRLLRSILGAERLKRLTLTEIHSNLELTNILNTIESFTRQNTCEELQLTNDKFNRCVTLFLYNLKNPKK</sequence>
<dbReference type="Proteomes" id="UP000826195">
    <property type="component" value="Unassembled WGS sequence"/>
</dbReference>
<dbReference type="AlphaFoldDB" id="A0AAV7I0A0"/>
<evidence type="ECO:0000313" key="1">
    <source>
        <dbReference type="EMBL" id="KAH0540173.1"/>
    </source>
</evidence>
<evidence type="ECO:0000313" key="2">
    <source>
        <dbReference type="Proteomes" id="UP000826195"/>
    </source>
</evidence>
<gene>
    <name evidence="1" type="ORF">KQX54_013963</name>
</gene>
<protein>
    <submittedName>
        <fullName evidence="1">Uncharacterized protein</fullName>
    </submittedName>
</protein>
<name>A0AAV7I0A0_COTGL</name>
<keyword evidence="2" id="KW-1185">Reference proteome</keyword>